<organism evidence="1 2">
    <name type="scientific">Sphingopyxis terrae subsp. ummariensis</name>
    <dbReference type="NCBI Taxonomy" id="429001"/>
    <lineage>
        <taxon>Bacteria</taxon>
        <taxon>Pseudomonadati</taxon>
        <taxon>Pseudomonadota</taxon>
        <taxon>Alphaproteobacteria</taxon>
        <taxon>Sphingomonadales</taxon>
        <taxon>Sphingomonadaceae</taxon>
        <taxon>Sphingopyxis</taxon>
    </lineage>
</organism>
<keyword evidence="2" id="KW-1185">Reference proteome</keyword>
<evidence type="ECO:0000313" key="2">
    <source>
        <dbReference type="Proteomes" id="UP000194469"/>
    </source>
</evidence>
<dbReference type="Proteomes" id="UP000194469">
    <property type="component" value="Unassembled WGS sequence"/>
</dbReference>
<accession>A0A1Y6FMK9</accession>
<dbReference type="GeneID" id="303002465"/>
<dbReference type="EMBL" id="FXWL01000002">
    <property type="protein sequence ID" value="SMQ76178.1"/>
    <property type="molecule type" value="Genomic_DNA"/>
</dbReference>
<dbReference type="RefSeq" id="WP_003039397.1">
    <property type="nucleotide sequence ID" value="NZ_FXWL01000002.1"/>
</dbReference>
<dbReference type="AlphaFoldDB" id="A0A1Y6FMK9"/>
<evidence type="ECO:0000313" key="1">
    <source>
        <dbReference type="EMBL" id="SMQ76178.1"/>
    </source>
</evidence>
<name>A0A1Y6FMK9_9SPHN</name>
<sequence>MTDESSPFYSYDRSSVGWLYPRKERGLDILNEDLARIVEANVDLVPDPLLRELIVEGLRGQLHAKRGRKRLPSRIARDLYIVSLYDDLLPRLQARAGKRSAAGEKKWAVNLAPAEKAYAVIGRYMGMVPERVRNIVSQIKGR</sequence>
<reference evidence="2" key="1">
    <citation type="submission" date="2017-04" db="EMBL/GenBank/DDBJ databases">
        <authorList>
            <person name="Varghese N."/>
            <person name="Submissions S."/>
        </authorList>
    </citation>
    <scope>NUCLEOTIDE SEQUENCE [LARGE SCALE GENOMIC DNA]</scope>
    <source>
        <strain evidence="2">UI2</strain>
    </source>
</reference>
<gene>
    <name evidence="1" type="ORF">SAMN06295984_1623</name>
</gene>
<protein>
    <submittedName>
        <fullName evidence="1">Uncharacterized protein</fullName>
    </submittedName>
</protein>
<proteinExistence type="predicted"/>